<dbReference type="Gene3D" id="3.90.950.20">
    <property type="entry name" value="CinA-like"/>
    <property type="match status" value="1"/>
</dbReference>
<comment type="caution">
    <text evidence="3">The sequence shown here is derived from an EMBL/GenBank/DDBJ whole genome shotgun (WGS) entry which is preliminary data.</text>
</comment>
<dbReference type="NCBIfam" id="NF001813">
    <property type="entry name" value="PRK00549.1"/>
    <property type="match status" value="1"/>
</dbReference>
<dbReference type="SUPFAM" id="SSF53218">
    <property type="entry name" value="Molybdenum cofactor biosynthesis proteins"/>
    <property type="match status" value="1"/>
</dbReference>
<name>A0A0C1M5S6_9LACO</name>
<dbReference type="RefSeq" id="WP_039144291.1">
    <property type="nucleotide sequence ID" value="NZ_JOJZ01000019.1"/>
</dbReference>
<dbReference type="PANTHER" id="PTHR13939:SF0">
    <property type="entry name" value="NMN AMIDOHYDROLASE-LIKE PROTEIN YFAY"/>
    <property type="match status" value="1"/>
</dbReference>
<accession>A0A0C1M5S6</accession>
<dbReference type="Proteomes" id="UP000031397">
    <property type="component" value="Unassembled WGS sequence"/>
</dbReference>
<dbReference type="NCBIfam" id="TIGR00200">
    <property type="entry name" value="cinA_nterm"/>
    <property type="match status" value="1"/>
</dbReference>
<feature type="domain" description="MoaB/Mog" evidence="2">
    <location>
        <begin position="4"/>
        <end position="170"/>
    </location>
</feature>
<dbReference type="InterPro" id="IPR036425">
    <property type="entry name" value="MoaB/Mog-like_dom_sf"/>
</dbReference>
<dbReference type="CDD" id="cd00885">
    <property type="entry name" value="cinA"/>
    <property type="match status" value="1"/>
</dbReference>
<dbReference type="Pfam" id="PF18146">
    <property type="entry name" value="CinA_KH"/>
    <property type="match status" value="1"/>
</dbReference>
<protein>
    <recommendedName>
        <fullName evidence="1">Putative competence-damage inducible protein</fullName>
    </recommendedName>
</protein>
<evidence type="ECO:0000256" key="1">
    <source>
        <dbReference type="HAMAP-Rule" id="MF_00226"/>
    </source>
</evidence>
<evidence type="ECO:0000313" key="3">
    <source>
        <dbReference type="EMBL" id="KID41564.1"/>
    </source>
</evidence>
<dbReference type="PATRIC" id="fig|1614.7.peg.762"/>
<keyword evidence="4" id="KW-1185">Reference proteome</keyword>
<dbReference type="InterPro" id="IPR008135">
    <property type="entry name" value="Competence-induced_CinA"/>
</dbReference>
<dbReference type="HAMAP" id="MF_00226_B">
    <property type="entry name" value="CinA_B"/>
    <property type="match status" value="1"/>
</dbReference>
<dbReference type="InterPro" id="IPR041424">
    <property type="entry name" value="CinA_KH"/>
</dbReference>
<dbReference type="PIRSF" id="PIRSF006728">
    <property type="entry name" value="CinA"/>
    <property type="match status" value="1"/>
</dbReference>
<dbReference type="NCBIfam" id="TIGR00199">
    <property type="entry name" value="PncC_domain"/>
    <property type="match status" value="1"/>
</dbReference>
<proteinExistence type="inferred from homology"/>
<sequence>MNAEIVSVGTEILLGEITDTSAPYIARRLANLGIDVYFQDTVGDNYKRLESVINLAESRSNLVVLSGGLGPTEDDITKLVLAKHLGLALDTDEHALQKINDFYKSYPMKEPTTADMQAKYIHGATVLPNDNGFAVGMFLETKQCDYLVLPGPPVEMQHMFTKYALPILAKMASGNPVIASKVMRFFGIGETELEDQLKPLISNQSNPTLATYAKHNEVTLRITASGSKKADVDNLIDGMVQKVNAIVGKYFYGFGDDNSLAKVAVSLLKDKKLSITAAESLTAGMFQSRLGDVSGVSEVFSGGFVTYSAKVKENVLHIPTEVINDHGVVSRETAVWMAQNSKKILNTDVAVSFTGVAGPDQLEGHPAGNFWVGIALPDGDVKAKEFNFGKDRNEIRDYATKCGLKMIYDNLK</sequence>
<dbReference type="InterPro" id="IPR036653">
    <property type="entry name" value="CinA-like_C"/>
</dbReference>
<dbReference type="SMART" id="SM00852">
    <property type="entry name" value="MoCF_biosynth"/>
    <property type="match status" value="1"/>
</dbReference>
<dbReference type="InterPro" id="IPR008136">
    <property type="entry name" value="CinA_C"/>
</dbReference>
<dbReference type="Pfam" id="PF02464">
    <property type="entry name" value="CinA"/>
    <property type="match status" value="1"/>
</dbReference>
<dbReference type="Gene3D" id="3.30.70.2860">
    <property type="match status" value="1"/>
</dbReference>
<dbReference type="InterPro" id="IPR050101">
    <property type="entry name" value="CinA"/>
</dbReference>
<dbReference type="Pfam" id="PF00994">
    <property type="entry name" value="MoCF_biosynth"/>
    <property type="match status" value="1"/>
</dbReference>
<dbReference type="Gene3D" id="3.40.980.10">
    <property type="entry name" value="MoaB/Mog-like domain"/>
    <property type="match status" value="1"/>
</dbReference>
<dbReference type="PANTHER" id="PTHR13939">
    <property type="entry name" value="NICOTINAMIDE-NUCLEOTIDE AMIDOHYDROLASE PNCC"/>
    <property type="match status" value="1"/>
</dbReference>
<dbReference type="SUPFAM" id="SSF142433">
    <property type="entry name" value="CinA-like"/>
    <property type="match status" value="1"/>
</dbReference>
<organism evidence="3 4">
    <name type="scientific">Fructilactobacillus fructivorans</name>
    <dbReference type="NCBI Taxonomy" id="1614"/>
    <lineage>
        <taxon>Bacteria</taxon>
        <taxon>Bacillati</taxon>
        <taxon>Bacillota</taxon>
        <taxon>Bacilli</taxon>
        <taxon>Lactobacillales</taxon>
        <taxon>Lactobacillaceae</taxon>
        <taxon>Fructilactobacillus</taxon>
    </lineage>
</organism>
<dbReference type="OrthoDB" id="9801454at2"/>
<gene>
    <name evidence="1" type="primary">cinA</name>
    <name evidence="3" type="ORF">LfDm3_0806</name>
</gene>
<evidence type="ECO:0000259" key="2">
    <source>
        <dbReference type="SMART" id="SM00852"/>
    </source>
</evidence>
<dbReference type="EMBL" id="JOJZ01000019">
    <property type="protein sequence ID" value="KID41564.1"/>
    <property type="molecule type" value="Genomic_DNA"/>
</dbReference>
<comment type="similarity">
    <text evidence="1">Belongs to the CinA family.</text>
</comment>
<evidence type="ECO:0000313" key="4">
    <source>
        <dbReference type="Proteomes" id="UP000031397"/>
    </source>
</evidence>
<dbReference type="GeneID" id="74913471"/>
<reference evidence="3 4" key="1">
    <citation type="submission" date="2014-06" db="EMBL/GenBank/DDBJ databases">
        <title>Functional and comparative genomic analyses of the Drosophila gut microbiota identify candidate symbiosis factors.</title>
        <authorList>
            <person name="Newell P.D."/>
            <person name="Chaston J.M."/>
            <person name="Douglas A.E."/>
        </authorList>
    </citation>
    <scope>NUCLEOTIDE SEQUENCE [LARGE SCALE GENOMIC DNA]</scope>
    <source>
        <strain evidence="3 4">DmCS_002</strain>
    </source>
</reference>
<dbReference type="AlphaFoldDB" id="A0A0C1M5S6"/>
<dbReference type="InterPro" id="IPR001453">
    <property type="entry name" value="MoaB/Mog_dom"/>
</dbReference>